<organism evidence="5 6">
    <name type="scientific">Salmonella enterica subsp. enterica serovar Gaminara</name>
    <dbReference type="NCBI Taxonomy" id="913070"/>
    <lineage>
        <taxon>Bacteria</taxon>
        <taxon>Pseudomonadati</taxon>
        <taxon>Pseudomonadota</taxon>
        <taxon>Gammaproteobacteria</taxon>
        <taxon>Enterobacterales</taxon>
        <taxon>Enterobacteriaceae</taxon>
        <taxon>Salmonella</taxon>
    </lineage>
</organism>
<evidence type="ECO:0000256" key="3">
    <source>
        <dbReference type="ARBA" id="ARBA00022747"/>
    </source>
</evidence>
<dbReference type="EMBL" id="QDOO01000022">
    <property type="protein sequence ID" value="PVM64351.1"/>
    <property type="molecule type" value="Genomic_DNA"/>
</dbReference>
<dbReference type="AlphaFoldDB" id="A0A7Z1QL89"/>
<reference evidence="5 6" key="1">
    <citation type="submission" date="2018-04" db="EMBL/GenBank/DDBJ databases">
        <title>Serotype diversity and antimicrobial resistance among Salmonella enterica isolated from patients at an equine referral hospital.</title>
        <authorList>
            <person name="Leon I.M."/>
            <person name="Lawhon S.D."/>
            <person name="Norman K.N."/>
            <person name="Threadgill D.S."/>
            <person name="Ohta N."/>
            <person name="Vinasco J."/>
            <person name="Scott H.M."/>
        </authorList>
    </citation>
    <scope>NUCLEOTIDE SEQUENCE [LARGE SCALE GENOMIC DNA]</scope>
    <source>
        <strain evidence="5 6">159</strain>
    </source>
</reference>
<dbReference type="SUPFAM" id="SSF53335">
    <property type="entry name" value="S-adenosyl-L-methionine-dependent methyltransferases"/>
    <property type="match status" value="1"/>
</dbReference>
<proteinExistence type="predicted"/>
<gene>
    <name evidence="5" type="ORF">C4784_20850</name>
</gene>
<dbReference type="GO" id="GO:0032259">
    <property type="term" value="P:methylation"/>
    <property type="evidence" value="ECO:0007669"/>
    <property type="project" value="UniProtKB-KW"/>
</dbReference>
<accession>A0A7Z1QL89</accession>
<dbReference type="GO" id="GO:0009307">
    <property type="term" value="P:DNA restriction-modification system"/>
    <property type="evidence" value="ECO:0007669"/>
    <property type="project" value="UniProtKB-KW"/>
</dbReference>
<keyword evidence="3" id="KW-0680">Restriction system</keyword>
<sequence length="52" mass="5970">ECERLQGFPVGYTDVPWRSSSPRHRYKALGNSMPVPVMRWIGKRIQRALQGG</sequence>
<dbReference type="Pfam" id="PF00145">
    <property type="entry name" value="DNA_methylase"/>
    <property type="match status" value="1"/>
</dbReference>
<evidence type="ECO:0000256" key="2">
    <source>
        <dbReference type="ARBA" id="ARBA00022679"/>
    </source>
</evidence>
<dbReference type="InterPro" id="IPR029063">
    <property type="entry name" value="SAM-dependent_MTases_sf"/>
</dbReference>
<name>A0A7Z1QL89_SALET</name>
<evidence type="ECO:0000313" key="6">
    <source>
        <dbReference type="Proteomes" id="UP000245068"/>
    </source>
</evidence>
<feature type="non-terminal residue" evidence="5">
    <location>
        <position position="1"/>
    </location>
</feature>
<comment type="catalytic activity">
    <reaction evidence="4">
        <text>a 2'-deoxycytidine in DNA + S-adenosyl-L-methionine = a 5-methyl-2'-deoxycytidine in DNA + S-adenosyl-L-homocysteine + H(+)</text>
        <dbReference type="Rhea" id="RHEA:13681"/>
        <dbReference type="Rhea" id="RHEA-COMP:11369"/>
        <dbReference type="Rhea" id="RHEA-COMP:11370"/>
        <dbReference type="ChEBI" id="CHEBI:15378"/>
        <dbReference type="ChEBI" id="CHEBI:57856"/>
        <dbReference type="ChEBI" id="CHEBI:59789"/>
        <dbReference type="ChEBI" id="CHEBI:85452"/>
        <dbReference type="ChEBI" id="CHEBI:85454"/>
        <dbReference type="EC" id="2.1.1.37"/>
    </reaction>
</comment>
<dbReference type="Proteomes" id="UP000245068">
    <property type="component" value="Unassembled WGS sequence"/>
</dbReference>
<evidence type="ECO:0000256" key="4">
    <source>
        <dbReference type="ARBA" id="ARBA00047422"/>
    </source>
</evidence>
<keyword evidence="1 5" id="KW-0489">Methyltransferase</keyword>
<dbReference type="Gene3D" id="3.90.120.10">
    <property type="entry name" value="DNA Methylase, subunit A, domain 2"/>
    <property type="match status" value="1"/>
</dbReference>
<protein>
    <submittedName>
        <fullName evidence="5">DNA cytosine methyltransferase</fullName>
    </submittedName>
</protein>
<dbReference type="InterPro" id="IPR001525">
    <property type="entry name" value="C5_MeTfrase"/>
</dbReference>
<dbReference type="RefSeq" id="WP_196055146.1">
    <property type="nucleotide sequence ID" value="NZ_QDOO01000022.1"/>
</dbReference>
<dbReference type="GO" id="GO:0003886">
    <property type="term" value="F:DNA (cytosine-5-)-methyltransferase activity"/>
    <property type="evidence" value="ECO:0007669"/>
    <property type="project" value="UniProtKB-EC"/>
</dbReference>
<evidence type="ECO:0000313" key="5">
    <source>
        <dbReference type="EMBL" id="PVM64351.1"/>
    </source>
</evidence>
<evidence type="ECO:0000256" key="1">
    <source>
        <dbReference type="ARBA" id="ARBA00022603"/>
    </source>
</evidence>
<comment type="caution">
    <text evidence="5">The sequence shown here is derived from an EMBL/GenBank/DDBJ whole genome shotgun (WGS) entry which is preliminary data.</text>
</comment>
<keyword evidence="2 5" id="KW-0808">Transferase</keyword>